<dbReference type="AlphaFoldDB" id="A0AA36MN91"/>
<sequence>MQASGRFEWPEAWEQSWQAAHTPTPVPRHAPMHGEPLQVTPFLRSEGLEFGNSSGLENDFDWNNPMRVMPLGSDAKANPFQEQKRHSAQDVPVHRDKHMGGMKKLVPVLQSLAKQYGLNDDWCQETLTEIVKRMPGFESPATDPSTDRAIIWRSAKPDRPEHVEQLNRIIRSQNEDFREAQAEWSRHMEELRGDHNRELEKLRREKRQIESQARRELARLNYYLTLFGAEEALGIKREPDMSASSKDSQEVKALKQRCRSSEERVQELEQYIKERMHPTEVQPADANAVQALRQTVCALQQELKQAAAELQALRHHHQQKVTFWEQGAQRLLGYAEQFFSLNGRVGEGNFEEKATRVVVKMPSSNQDGEVESLQRMLKEALKNPKVKNSPRAQGNGELTDGKEANKEPESQPVLDGAACQVIRPTAKEEGEPADGKGDELQLAETARVAHFVAQFAVDLRKLLSASVQVPAPPPVTLPVAQSLAKQDEGEVDAIVAAATSAREKAEVKRIKEDFVPARRGAAESVAGAERALRILDRDLRNLCQRFFKESENCPGSDQEIQEEVQKKLPLDEELQRQCLMSLRQALQGRA</sequence>
<comment type="caution">
    <text evidence="3">The sequence shown here is derived from an EMBL/GenBank/DDBJ whole genome shotgun (WGS) entry which is preliminary data.</text>
</comment>
<dbReference type="EMBL" id="CAUJNA010000587">
    <property type="protein sequence ID" value="CAJ1379004.1"/>
    <property type="molecule type" value="Genomic_DNA"/>
</dbReference>
<proteinExistence type="predicted"/>
<evidence type="ECO:0000313" key="3">
    <source>
        <dbReference type="EMBL" id="CAJ1379004.1"/>
    </source>
</evidence>
<name>A0AA36MN91_9DINO</name>
<organism evidence="3 4">
    <name type="scientific">Effrenium voratum</name>
    <dbReference type="NCBI Taxonomy" id="2562239"/>
    <lineage>
        <taxon>Eukaryota</taxon>
        <taxon>Sar</taxon>
        <taxon>Alveolata</taxon>
        <taxon>Dinophyceae</taxon>
        <taxon>Suessiales</taxon>
        <taxon>Symbiodiniaceae</taxon>
        <taxon>Effrenium</taxon>
    </lineage>
</organism>
<evidence type="ECO:0000256" key="2">
    <source>
        <dbReference type="SAM" id="MobiDB-lite"/>
    </source>
</evidence>
<feature type="compositionally biased region" description="Basic and acidic residues" evidence="2">
    <location>
        <begin position="399"/>
        <end position="409"/>
    </location>
</feature>
<gene>
    <name evidence="3" type="ORF">EVOR1521_LOCUS7373</name>
</gene>
<reference evidence="3" key="1">
    <citation type="submission" date="2023-08" db="EMBL/GenBank/DDBJ databases">
        <authorList>
            <person name="Chen Y."/>
            <person name="Shah S."/>
            <person name="Dougan E. K."/>
            <person name="Thang M."/>
            <person name="Chan C."/>
        </authorList>
    </citation>
    <scope>NUCLEOTIDE SEQUENCE</scope>
</reference>
<keyword evidence="4" id="KW-1185">Reference proteome</keyword>
<dbReference type="Proteomes" id="UP001178507">
    <property type="component" value="Unassembled WGS sequence"/>
</dbReference>
<accession>A0AA36MN91</accession>
<keyword evidence="1" id="KW-0175">Coiled coil</keyword>
<evidence type="ECO:0000256" key="1">
    <source>
        <dbReference type="SAM" id="Coils"/>
    </source>
</evidence>
<evidence type="ECO:0000313" key="4">
    <source>
        <dbReference type="Proteomes" id="UP001178507"/>
    </source>
</evidence>
<protein>
    <submittedName>
        <fullName evidence="3">Uncharacterized protein</fullName>
    </submittedName>
</protein>
<feature type="region of interest" description="Disordered" evidence="2">
    <location>
        <begin position="380"/>
        <end position="417"/>
    </location>
</feature>
<feature type="coiled-coil region" evidence="1">
    <location>
        <begin position="163"/>
        <end position="219"/>
    </location>
</feature>